<dbReference type="EMBL" id="BK016109">
    <property type="protein sequence ID" value="DAF95492.1"/>
    <property type="molecule type" value="Genomic_DNA"/>
</dbReference>
<dbReference type="Pfam" id="PF09116">
    <property type="entry name" value="gp45-slide_C"/>
    <property type="match status" value="1"/>
</dbReference>
<name>A0A8S5UM39_9CAUD</name>
<organism evidence="2">
    <name type="scientific">Myoviridae sp. ctCo31</name>
    <dbReference type="NCBI Taxonomy" id="2825053"/>
    <lineage>
        <taxon>Viruses</taxon>
        <taxon>Duplodnaviria</taxon>
        <taxon>Heunggongvirae</taxon>
        <taxon>Uroviricota</taxon>
        <taxon>Caudoviricetes</taxon>
    </lineage>
</organism>
<evidence type="ECO:0000259" key="1">
    <source>
        <dbReference type="Pfam" id="PF09116"/>
    </source>
</evidence>
<dbReference type="SUPFAM" id="SSF55979">
    <property type="entry name" value="DNA clamp"/>
    <property type="match status" value="2"/>
</dbReference>
<dbReference type="Gene3D" id="3.70.10.10">
    <property type="match status" value="1"/>
</dbReference>
<dbReference type="InterPro" id="IPR015200">
    <property type="entry name" value="Sliding_clamp_C"/>
</dbReference>
<dbReference type="GO" id="GO:0039693">
    <property type="term" value="P:viral DNA genome replication"/>
    <property type="evidence" value="ECO:0007669"/>
    <property type="project" value="InterPro"/>
</dbReference>
<proteinExistence type="predicted"/>
<accession>A0A8S5UM39</accession>
<feature type="domain" description="Sliding clamp C-terminal" evidence="1">
    <location>
        <begin position="86"/>
        <end position="179"/>
    </location>
</feature>
<dbReference type="InterPro" id="IPR046938">
    <property type="entry name" value="DNA_clamp_sf"/>
</dbReference>
<evidence type="ECO:0000313" key="2">
    <source>
        <dbReference type="EMBL" id="DAF95492.1"/>
    </source>
</evidence>
<sequence length="198" mass="22098">MTKSINNTVYAESEIKETFTEEWCIYSLSAFLRVLSLIGEDAEITSDGEVLTIVGNGTEVTYHLSDSSIIAYPAKRPQLPAANVIFELTNDQLSQITKASQALGLDTLSITTKNGKLILKAFETKSKNSNAFAIEIQDYDGDNKFDFQLDIKTMNFMKSDYIVQIAAAGVIRFESKDQEDKHSYILALQETSSHDFEL</sequence>
<reference evidence="2" key="1">
    <citation type="journal article" date="2021" name="Proc. Natl. Acad. Sci. U.S.A.">
        <title>A Catalog of Tens of Thousands of Viruses from Human Metagenomes Reveals Hidden Associations with Chronic Diseases.</title>
        <authorList>
            <person name="Tisza M.J."/>
            <person name="Buck C.B."/>
        </authorList>
    </citation>
    <scope>NUCLEOTIDE SEQUENCE</scope>
    <source>
        <strain evidence="2">CtCo31</strain>
    </source>
</reference>
<protein>
    <submittedName>
        <fullName evidence="2">SLIDING CLAMP</fullName>
    </submittedName>
</protein>